<evidence type="ECO:0000313" key="2">
    <source>
        <dbReference type="Proteomes" id="UP000789901"/>
    </source>
</evidence>
<name>A0ABN7WYP1_GIGMA</name>
<comment type="caution">
    <text evidence="1">The sequence shown here is derived from an EMBL/GenBank/DDBJ whole genome shotgun (WGS) entry which is preliminary data.</text>
</comment>
<feature type="non-terminal residue" evidence="1">
    <location>
        <position position="50"/>
    </location>
</feature>
<accession>A0ABN7WYP1</accession>
<protein>
    <submittedName>
        <fullName evidence="1">22975_t:CDS:1</fullName>
    </submittedName>
</protein>
<gene>
    <name evidence="1" type="ORF">GMARGA_LOCUS36818</name>
</gene>
<dbReference type="Proteomes" id="UP000789901">
    <property type="component" value="Unassembled WGS sequence"/>
</dbReference>
<keyword evidence="2" id="KW-1185">Reference proteome</keyword>
<organism evidence="1 2">
    <name type="scientific">Gigaspora margarita</name>
    <dbReference type="NCBI Taxonomy" id="4874"/>
    <lineage>
        <taxon>Eukaryota</taxon>
        <taxon>Fungi</taxon>
        <taxon>Fungi incertae sedis</taxon>
        <taxon>Mucoromycota</taxon>
        <taxon>Glomeromycotina</taxon>
        <taxon>Glomeromycetes</taxon>
        <taxon>Diversisporales</taxon>
        <taxon>Gigasporaceae</taxon>
        <taxon>Gigaspora</taxon>
    </lineage>
</organism>
<proteinExistence type="predicted"/>
<reference evidence="1 2" key="1">
    <citation type="submission" date="2021-06" db="EMBL/GenBank/DDBJ databases">
        <authorList>
            <person name="Kallberg Y."/>
            <person name="Tangrot J."/>
            <person name="Rosling A."/>
        </authorList>
    </citation>
    <scope>NUCLEOTIDE SEQUENCE [LARGE SCALE GENOMIC DNA]</scope>
    <source>
        <strain evidence="1 2">120-4 pot B 10/14</strain>
    </source>
</reference>
<evidence type="ECO:0000313" key="1">
    <source>
        <dbReference type="EMBL" id="CAG8843954.1"/>
    </source>
</evidence>
<dbReference type="EMBL" id="CAJVQB010074142">
    <property type="protein sequence ID" value="CAG8843954.1"/>
    <property type="molecule type" value="Genomic_DNA"/>
</dbReference>
<sequence length="50" mass="5746">INIINMELKQCPNVPQLPGLTVRQLCRMKLFYISGMAYIDDTETLMPMNS</sequence>
<feature type="non-terminal residue" evidence="1">
    <location>
        <position position="1"/>
    </location>
</feature>